<keyword evidence="3" id="KW-1185">Reference proteome</keyword>
<proteinExistence type="predicted"/>
<sequence length="357" mass="40215">MSSRRTAENANSRGRLASTRASSFNRVRGSRRLENIASVSRSSGLEKDGDALKDLRTQEEYRQFIQGKLDSFWARPAHSSDQQSQEIRENILILFRECTLHISAVELDFPGGKLREGIVASKRNDRFSVQVYETSLYLSTIFDNTRQLGSVLAYFIPNRPDTDPTEALSFHTQSANAVLVALVNQLVLGYPSQNACRRSVHAIPGNVLPRASRRWILDLLSSLWARNFSKFEKLTRQTTFIPLIESSSLTTGLGGMSISDSSAIIMPDHDLAEEALCHAIDALRLRVRNSAWKILCSSYRELACHSNSETRDWLVRSLVLAEDHSALEEWLEEKKKAGHVRPKEGVEGRWIVCKVSQ</sequence>
<accession>A0A8H5MCU5</accession>
<organism evidence="2 3">
    <name type="scientific">Collybiopsis confluens</name>
    <dbReference type="NCBI Taxonomy" id="2823264"/>
    <lineage>
        <taxon>Eukaryota</taxon>
        <taxon>Fungi</taxon>
        <taxon>Dikarya</taxon>
        <taxon>Basidiomycota</taxon>
        <taxon>Agaricomycotina</taxon>
        <taxon>Agaricomycetes</taxon>
        <taxon>Agaricomycetidae</taxon>
        <taxon>Agaricales</taxon>
        <taxon>Marasmiineae</taxon>
        <taxon>Omphalotaceae</taxon>
        <taxon>Collybiopsis</taxon>
    </lineage>
</organism>
<dbReference type="PANTHER" id="PTHR39398:SF1">
    <property type="entry name" value="CSN8_PSMD8_EIF3K DOMAIN-CONTAINING PROTEIN"/>
    <property type="match status" value="1"/>
</dbReference>
<comment type="caution">
    <text evidence="2">The sequence shown here is derived from an EMBL/GenBank/DDBJ whole genome shotgun (WGS) entry which is preliminary data.</text>
</comment>
<name>A0A8H5MCU5_9AGAR</name>
<reference evidence="2 3" key="1">
    <citation type="journal article" date="2020" name="ISME J.">
        <title>Uncovering the hidden diversity of litter-decomposition mechanisms in mushroom-forming fungi.</title>
        <authorList>
            <person name="Floudas D."/>
            <person name="Bentzer J."/>
            <person name="Ahren D."/>
            <person name="Johansson T."/>
            <person name="Persson P."/>
            <person name="Tunlid A."/>
        </authorList>
    </citation>
    <scope>NUCLEOTIDE SEQUENCE [LARGE SCALE GENOMIC DNA]</scope>
    <source>
        <strain evidence="2 3">CBS 406.79</strain>
    </source>
</reference>
<dbReference type="PANTHER" id="PTHR39398">
    <property type="entry name" value="YALI0F14311P"/>
    <property type="match status" value="1"/>
</dbReference>
<gene>
    <name evidence="2" type="ORF">D9757_003390</name>
</gene>
<protein>
    <submittedName>
        <fullName evidence="2">Uncharacterized protein</fullName>
    </submittedName>
</protein>
<evidence type="ECO:0000256" key="1">
    <source>
        <dbReference type="SAM" id="MobiDB-lite"/>
    </source>
</evidence>
<evidence type="ECO:0000313" key="2">
    <source>
        <dbReference type="EMBL" id="KAF5389288.1"/>
    </source>
</evidence>
<dbReference type="Proteomes" id="UP000518752">
    <property type="component" value="Unassembled WGS sequence"/>
</dbReference>
<evidence type="ECO:0000313" key="3">
    <source>
        <dbReference type="Proteomes" id="UP000518752"/>
    </source>
</evidence>
<feature type="region of interest" description="Disordered" evidence="1">
    <location>
        <begin position="1"/>
        <end position="26"/>
    </location>
</feature>
<dbReference type="AlphaFoldDB" id="A0A8H5MCU5"/>
<feature type="compositionally biased region" description="Polar residues" evidence="1">
    <location>
        <begin position="1"/>
        <end position="12"/>
    </location>
</feature>
<dbReference type="EMBL" id="JAACJN010000023">
    <property type="protein sequence ID" value="KAF5389288.1"/>
    <property type="molecule type" value="Genomic_DNA"/>
</dbReference>
<dbReference type="OrthoDB" id="2100128at2759"/>